<evidence type="ECO:0000313" key="1">
    <source>
        <dbReference type="EMBL" id="SES24130.1"/>
    </source>
</evidence>
<proteinExistence type="predicted"/>
<name>A0A1H9VQP9_9GAMM</name>
<accession>A0A1H9VQP9</accession>
<dbReference type="AlphaFoldDB" id="A0A1H9VQP9"/>
<evidence type="ECO:0000313" key="2">
    <source>
        <dbReference type="Proteomes" id="UP000198505"/>
    </source>
</evidence>
<protein>
    <submittedName>
        <fullName evidence="1">Uncharacterized protein</fullName>
    </submittedName>
</protein>
<keyword evidence="2" id="KW-1185">Reference proteome</keyword>
<organism evidence="1 2">
    <name type="scientific">Vreelandella subterranea</name>
    <dbReference type="NCBI Taxonomy" id="416874"/>
    <lineage>
        <taxon>Bacteria</taxon>
        <taxon>Pseudomonadati</taxon>
        <taxon>Pseudomonadota</taxon>
        <taxon>Gammaproteobacteria</taxon>
        <taxon>Oceanospirillales</taxon>
        <taxon>Halomonadaceae</taxon>
        <taxon>Vreelandella</taxon>
    </lineage>
</organism>
<dbReference type="EMBL" id="FOGS01000010">
    <property type="protein sequence ID" value="SES24130.1"/>
    <property type="molecule type" value="Genomic_DNA"/>
</dbReference>
<gene>
    <name evidence="1" type="ORF">SAMN04487958_110104</name>
</gene>
<dbReference type="Proteomes" id="UP000198505">
    <property type="component" value="Unassembled WGS sequence"/>
</dbReference>
<sequence length="122" mass="13091">MNFEPNSRDNRGHMAAMPTPILKALIWLPFPPLPDQAAWGYLLSERATQANLETVATLSKFSGLRLGDSPESIASGDALDEFVGAYIEDCGAGNNSVERTYLPLVAIVQEGGGNLFSCSSMQ</sequence>
<reference evidence="2" key="1">
    <citation type="submission" date="2016-10" db="EMBL/GenBank/DDBJ databases">
        <authorList>
            <person name="Varghese N."/>
            <person name="Submissions S."/>
        </authorList>
    </citation>
    <scope>NUCLEOTIDE SEQUENCE [LARGE SCALE GENOMIC DNA]</scope>
    <source>
        <strain evidence="2">CGMCC 1.6495</strain>
    </source>
</reference>